<evidence type="ECO:0000256" key="2">
    <source>
        <dbReference type="ARBA" id="ARBA00012865"/>
    </source>
</evidence>
<dbReference type="InterPro" id="IPR052945">
    <property type="entry name" value="Mitotic_Regulator"/>
</dbReference>
<dbReference type="GeneID" id="76197020"/>
<gene>
    <name evidence="5" type="ORF">HHE01_13170</name>
</gene>
<dbReference type="STRING" id="1216962.BN341_7680"/>
<evidence type="ECO:0000313" key="6">
    <source>
        <dbReference type="Proteomes" id="UP000046090"/>
    </source>
</evidence>
<name>A0A0K2XWI0_HELHE</name>
<dbReference type="AlphaFoldDB" id="A0A0K2XWI0"/>
<keyword evidence="6" id="KW-1185">Reference proteome</keyword>
<protein>
    <recommendedName>
        <fullName evidence="2">beta-lactamase</fullName>
        <ecNumber evidence="2">3.5.2.6</ecNumber>
    </recommendedName>
</protein>
<dbReference type="SUPFAM" id="SSF81901">
    <property type="entry name" value="HCP-like"/>
    <property type="match status" value="1"/>
</dbReference>
<comment type="catalytic activity">
    <reaction evidence="1">
        <text>a beta-lactam + H2O = a substituted beta-amino acid</text>
        <dbReference type="Rhea" id="RHEA:20401"/>
        <dbReference type="ChEBI" id="CHEBI:15377"/>
        <dbReference type="ChEBI" id="CHEBI:35627"/>
        <dbReference type="ChEBI" id="CHEBI:140347"/>
        <dbReference type="EC" id="3.5.2.6"/>
    </reaction>
</comment>
<dbReference type="RefSeq" id="WP_015106569.1">
    <property type="nucleotide sequence ID" value="NZ_AP026684.1"/>
</dbReference>
<dbReference type="EMBL" id="CDMK01000001">
    <property type="protein sequence ID" value="CRI34471.1"/>
    <property type="molecule type" value="Genomic_DNA"/>
</dbReference>
<dbReference type="SMART" id="SM00671">
    <property type="entry name" value="SEL1"/>
    <property type="match status" value="3"/>
</dbReference>
<accession>A0A0K2XWI0</accession>
<evidence type="ECO:0000256" key="1">
    <source>
        <dbReference type="ARBA" id="ARBA00001526"/>
    </source>
</evidence>
<evidence type="ECO:0000313" key="5">
    <source>
        <dbReference type="EMBL" id="CRI34471.1"/>
    </source>
</evidence>
<evidence type="ECO:0000256" key="4">
    <source>
        <dbReference type="ARBA" id="ARBA00023251"/>
    </source>
</evidence>
<sequence>MVKIKEVYSEVHSIEKVDASEGTEGIIYLNTAKIAHNNKDIAKALEFYLKAGEAGEAIGYYELAGIYCCGKEIDRDFAKAFEYFQKAAKMGDARAHHALGVFYEYGHDRAQDMAKAKEHYQQAAQMGDFIAQTALDRIAHKEH</sequence>
<dbReference type="Proteomes" id="UP000046090">
    <property type="component" value="Unassembled WGS sequence"/>
</dbReference>
<dbReference type="PANTHER" id="PTHR43628">
    <property type="entry name" value="ACTIVATOR OF C KINASE PROTEIN 1-RELATED"/>
    <property type="match status" value="1"/>
</dbReference>
<keyword evidence="4" id="KW-0046">Antibiotic resistance</keyword>
<dbReference type="PANTHER" id="PTHR43628:SF1">
    <property type="entry name" value="CHITIN SYNTHASE REGULATORY FACTOR 2-RELATED"/>
    <property type="match status" value="1"/>
</dbReference>
<dbReference type="EC" id="3.5.2.6" evidence="2"/>
<dbReference type="InterPro" id="IPR006597">
    <property type="entry name" value="Sel1-like"/>
</dbReference>
<dbReference type="InterPro" id="IPR011990">
    <property type="entry name" value="TPR-like_helical_dom_sf"/>
</dbReference>
<evidence type="ECO:0000256" key="3">
    <source>
        <dbReference type="ARBA" id="ARBA00023157"/>
    </source>
</evidence>
<dbReference type="Gene3D" id="1.25.40.10">
    <property type="entry name" value="Tetratricopeptide repeat domain"/>
    <property type="match status" value="1"/>
</dbReference>
<proteinExistence type="predicted"/>
<reference evidence="6" key="1">
    <citation type="submission" date="2014-12" db="EMBL/GenBank/DDBJ databases">
        <authorList>
            <person name="Smet A."/>
        </authorList>
    </citation>
    <scope>NUCLEOTIDE SEQUENCE [LARGE SCALE GENOMIC DNA]</scope>
</reference>
<dbReference type="GO" id="GO:0046677">
    <property type="term" value="P:response to antibiotic"/>
    <property type="evidence" value="ECO:0007669"/>
    <property type="project" value="UniProtKB-KW"/>
</dbReference>
<keyword evidence="3" id="KW-1015">Disulfide bond</keyword>
<organism evidence="5 6">
    <name type="scientific">Helicobacter heilmannii</name>
    <dbReference type="NCBI Taxonomy" id="35817"/>
    <lineage>
        <taxon>Bacteria</taxon>
        <taxon>Pseudomonadati</taxon>
        <taxon>Campylobacterota</taxon>
        <taxon>Epsilonproteobacteria</taxon>
        <taxon>Campylobacterales</taxon>
        <taxon>Helicobacteraceae</taxon>
        <taxon>Helicobacter</taxon>
    </lineage>
</organism>
<dbReference type="Pfam" id="PF08238">
    <property type="entry name" value="Sel1"/>
    <property type="match status" value="3"/>
</dbReference>
<dbReference type="GO" id="GO:0008800">
    <property type="term" value="F:beta-lactamase activity"/>
    <property type="evidence" value="ECO:0007669"/>
    <property type="project" value="UniProtKB-EC"/>
</dbReference>